<evidence type="ECO:0000313" key="1">
    <source>
        <dbReference type="EMBL" id="KII60577.1"/>
    </source>
</evidence>
<proteinExistence type="predicted"/>
<accession>A0A0C2IUS0</accession>
<keyword evidence="2" id="KW-1185">Reference proteome</keyword>
<reference evidence="1 2" key="1">
    <citation type="journal article" date="2014" name="Genome Biol. Evol.">
        <title>The genome of the myxosporean Thelohanellus kitauei shows adaptations to nutrient acquisition within its fish host.</title>
        <authorList>
            <person name="Yang Y."/>
            <person name="Xiong J."/>
            <person name="Zhou Z."/>
            <person name="Huo F."/>
            <person name="Miao W."/>
            <person name="Ran C."/>
            <person name="Liu Y."/>
            <person name="Zhang J."/>
            <person name="Feng J."/>
            <person name="Wang M."/>
            <person name="Wang M."/>
            <person name="Wang L."/>
            <person name="Yao B."/>
        </authorList>
    </citation>
    <scope>NUCLEOTIDE SEQUENCE [LARGE SCALE GENOMIC DNA]</scope>
    <source>
        <strain evidence="1">Wuqing</strain>
    </source>
</reference>
<organism evidence="1 2">
    <name type="scientific">Thelohanellus kitauei</name>
    <name type="common">Myxosporean</name>
    <dbReference type="NCBI Taxonomy" id="669202"/>
    <lineage>
        <taxon>Eukaryota</taxon>
        <taxon>Metazoa</taxon>
        <taxon>Cnidaria</taxon>
        <taxon>Myxozoa</taxon>
        <taxon>Myxosporea</taxon>
        <taxon>Bivalvulida</taxon>
        <taxon>Platysporina</taxon>
        <taxon>Myxobolidae</taxon>
        <taxon>Thelohanellus</taxon>
    </lineage>
</organism>
<name>A0A0C2IUS0_THEKT</name>
<evidence type="ECO:0000313" key="2">
    <source>
        <dbReference type="Proteomes" id="UP000031668"/>
    </source>
</evidence>
<protein>
    <submittedName>
        <fullName evidence="1">Uncharacterized protein</fullName>
    </submittedName>
</protein>
<sequence length="206" mass="24907">MFQTHTRIVRAESRQTNRGSSSRISQINQELYLNFDFIHPKLYQDEIVCNIIKLSATIFHSVVTKDIDKPDKKIQELVEFINFYETDPTLVCYTEVNKYTKFNFQSWKQIIFLVYQEKIQMISDVRKNPKTIWFYQIQNTENIEFKQLKCIRIIYCTRQLVVRGNTDEETHWLFQQIYTNYVAWKASFERFKSRMGQFGTLHVKRI</sequence>
<gene>
    <name evidence="1" type="ORF">RF11_09463</name>
</gene>
<dbReference type="EMBL" id="JWZT01005561">
    <property type="protein sequence ID" value="KII60577.1"/>
    <property type="molecule type" value="Genomic_DNA"/>
</dbReference>
<dbReference type="AlphaFoldDB" id="A0A0C2IUS0"/>
<dbReference type="Proteomes" id="UP000031668">
    <property type="component" value="Unassembled WGS sequence"/>
</dbReference>
<comment type="caution">
    <text evidence="1">The sequence shown here is derived from an EMBL/GenBank/DDBJ whole genome shotgun (WGS) entry which is preliminary data.</text>
</comment>